<name>A0ABS9ZB03_9HYPH</name>
<organism evidence="1 2">
    <name type="scientific">Candidatus Rhodoblastus alkanivorans</name>
    <dbReference type="NCBI Taxonomy" id="2954117"/>
    <lineage>
        <taxon>Bacteria</taxon>
        <taxon>Pseudomonadati</taxon>
        <taxon>Pseudomonadota</taxon>
        <taxon>Alphaproteobacteria</taxon>
        <taxon>Hyphomicrobiales</taxon>
        <taxon>Rhodoblastaceae</taxon>
        <taxon>Rhodoblastus</taxon>
    </lineage>
</organism>
<proteinExistence type="predicted"/>
<reference evidence="1" key="1">
    <citation type="journal article" date="2022" name="ISME J.">
        <title>Identification of active gaseous-alkane degraders at natural gas seeps.</title>
        <authorList>
            <person name="Farhan Ul Haque M."/>
            <person name="Hernandez M."/>
            <person name="Crombie A.T."/>
            <person name="Murrell J.C."/>
        </authorList>
    </citation>
    <scope>NUCLEOTIDE SEQUENCE</scope>
    <source>
        <strain evidence="1">PC2</strain>
    </source>
</reference>
<dbReference type="InterPro" id="IPR019285">
    <property type="entry name" value="DUF2336"/>
</dbReference>
<keyword evidence="2" id="KW-1185">Reference proteome</keyword>
<dbReference type="RefSeq" id="WP_243067741.1">
    <property type="nucleotide sequence ID" value="NZ_JAIVFK010000006.1"/>
</dbReference>
<dbReference type="Pfam" id="PF10098">
    <property type="entry name" value="DUF2336"/>
    <property type="match status" value="1"/>
</dbReference>
<protein>
    <submittedName>
        <fullName evidence="1">DUF2336 domain-containing protein</fullName>
    </submittedName>
</protein>
<evidence type="ECO:0000313" key="2">
    <source>
        <dbReference type="Proteomes" id="UP001139104"/>
    </source>
</evidence>
<dbReference type="Proteomes" id="UP001139104">
    <property type="component" value="Unassembled WGS sequence"/>
</dbReference>
<evidence type="ECO:0000313" key="1">
    <source>
        <dbReference type="EMBL" id="MCI4683812.1"/>
    </source>
</evidence>
<comment type="caution">
    <text evidence="1">The sequence shown here is derived from an EMBL/GenBank/DDBJ whole genome shotgun (WGS) entry which is preliminary data.</text>
</comment>
<dbReference type="EMBL" id="JAIVFP010000001">
    <property type="protein sequence ID" value="MCI4683812.1"/>
    <property type="molecule type" value="Genomic_DNA"/>
</dbReference>
<accession>A0ABS9ZB03</accession>
<gene>
    <name evidence="1" type="ORF">K2U94_13740</name>
</gene>
<sequence>MIVRKFIQWSENAPASARAEGVGTLARAYLYGEIKANERAEAEQMLYGVLDDPSPLVRRALAESFAGALDAPPAVVLGLALDQSDIASLVLARSPLLNDAQLIDCAAVGDSVAQAAIALRHELSPAVGAALAEIATREALIALAVNEGANLPEFAMRRMIERFGDDAELREALLGRPWIPGAVRAAIADAAARQLARHAVARNWLSPARSERVAKDSRERAAMIIAAGCAAFSEETAALAAYLRVSGQLTAGLALRALLCGQTGLFVATLVELTGLIPRRVEGIIREPASTAFDALYARAGLPQPLLLAFRAALAALTGYSRGAPGEILEDGGLRLPVIEKVLAECEAAHDDGLARLIALLRRFEADAAREASRRTLARLRAEPAEWAAPPVSIAGPDAAPALQPQGKVEPMTEPLADTDIVVDLVALEKELMAA</sequence>